<dbReference type="RefSeq" id="XP_023464264.1">
    <property type="nucleotide sequence ID" value="XM_023609164.1"/>
</dbReference>
<keyword evidence="1" id="KW-0238">DNA-binding</keyword>
<name>A0A2G4SQ85_RHIZD</name>
<feature type="region of interest" description="Disordered" evidence="2">
    <location>
        <begin position="1"/>
        <end position="60"/>
    </location>
</feature>
<dbReference type="Pfam" id="PF07282">
    <property type="entry name" value="Cas12f1-like_TNB"/>
    <property type="match status" value="1"/>
</dbReference>
<dbReference type="GO" id="GO:0003677">
    <property type="term" value="F:DNA binding"/>
    <property type="evidence" value="ECO:0007669"/>
    <property type="project" value="UniProtKB-KW"/>
</dbReference>
<accession>A0A2G4SQ85</accession>
<evidence type="ECO:0000313" key="4">
    <source>
        <dbReference type="EMBL" id="PHZ10556.1"/>
    </source>
</evidence>
<gene>
    <name evidence="4" type="ORF">RHIMIDRAFT_239384</name>
</gene>
<feature type="compositionally biased region" description="Polar residues" evidence="2">
    <location>
        <begin position="347"/>
        <end position="358"/>
    </location>
</feature>
<evidence type="ECO:0000259" key="3">
    <source>
        <dbReference type="Pfam" id="PF07282"/>
    </source>
</evidence>
<dbReference type="Proteomes" id="UP000242254">
    <property type="component" value="Unassembled WGS sequence"/>
</dbReference>
<sequence>MKRHSTSSSSERPSKGAKLNECTVASAQEADYSSTVNQEGASSSSSEPEPSKKVQQKIDKKSSAPLCGLTAHARSTSNQCPDKKAIMPVCNSDERVENFHIKDLADYTTKVLFMGPLFANFIFIKLLDDGQAIPIIEQSLFTNIFAGRKPNDLTDFYYQLFNFTKLGFRTRDNLPSGKKFRNVITTEDHSVSFLFTRTVKRSLATTKNPSDFIDDIRNGCDVWGIDPGVSTILTSVDTSGRQSTTSLDEYYHLCGYNNANFIRKKHQEQHTAQFLKISNLSSLKTSNVTEFAKACKTGSVCMMILQDTQAKFCRSSKLKFQCYIRKQKGVHEICKRLMHGSMKYNKKTSTGAKTPSAENESKYCPPAPLDHPDKPRKTIITFGDDMFNSSLRGNRGASVRLIKKALQKYCGNQLEICMVDEYLTSQICNRCKNRNMDNIVTEKSKRRVHKILKCKQNTCNIVWSRDIMAAHNILDMFLFAARNNNQRFDVFTRQGASNDQPSALVTVNMLSSVGVNPSGFSKLLCTRFYAHIVRPQLEYDLVINRFTISQLYALEEAQNNCIKKIYGARGKASIKIMLYMPKLPIVSERVSILQAQFLFRSLDLPEDALLVCLLPYICNTRGSQWYALSHTSL</sequence>
<evidence type="ECO:0000313" key="5">
    <source>
        <dbReference type="Proteomes" id="UP000242254"/>
    </source>
</evidence>
<reference evidence="4 5" key="1">
    <citation type="journal article" date="2016" name="Proc. Natl. Acad. Sci. U.S.A.">
        <title>Lipid metabolic changes in an early divergent fungus govern the establishment of a mutualistic symbiosis with endobacteria.</title>
        <authorList>
            <person name="Lastovetsky O.A."/>
            <person name="Gaspar M.L."/>
            <person name="Mondo S.J."/>
            <person name="LaButti K.M."/>
            <person name="Sandor L."/>
            <person name="Grigoriev I.V."/>
            <person name="Henry S.A."/>
            <person name="Pawlowska T.E."/>
        </authorList>
    </citation>
    <scope>NUCLEOTIDE SEQUENCE [LARGE SCALE GENOMIC DNA]</scope>
    <source>
        <strain evidence="4 5">ATCC 52813</strain>
    </source>
</reference>
<feature type="compositionally biased region" description="Polar residues" evidence="2">
    <location>
        <begin position="23"/>
        <end position="41"/>
    </location>
</feature>
<dbReference type="EMBL" id="KZ303854">
    <property type="protein sequence ID" value="PHZ10556.1"/>
    <property type="molecule type" value="Genomic_DNA"/>
</dbReference>
<evidence type="ECO:0000256" key="1">
    <source>
        <dbReference type="ARBA" id="ARBA00023125"/>
    </source>
</evidence>
<feature type="region of interest" description="Disordered" evidence="2">
    <location>
        <begin position="345"/>
        <end position="368"/>
    </location>
</feature>
<feature type="compositionally biased region" description="Low complexity" evidence="2">
    <location>
        <begin position="1"/>
        <end position="10"/>
    </location>
</feature>
<protein>
    <recommendedName>
        <fullName evidence="3">Cas12f1-like TNB domain-containing protein</fullName>
    </recommendedName>
</protein>
<organism evidence="4 5">
    <name type="scientific">Rhizopus microsporus ATCC 52813</name>
    <dbReference type="NCBI Taxonomy" id="1340429"/>
    <lineage>
        <taxon>Eukaryota</taxon>
        <taxon>Fungi</taxon>
        <taxon>Fungi incertae sedis</taxon>
        <taxon>Mucoromycota</taxon>
        <taxon>Mucoromycotina</taxon>
        <taxon>Mucoromycetes</taxon>
        <taxon>Mucorales</taxon>
        <taxon>Mucorineae</taxon>
        <taxon>Rhizopodaceae</taxon>
        <taxon>Rhizopus</taxon>
    </lineage>
</organism>
<feature type="compositionally biased region" description="Basic and acidic residues" evidence="2">
    <location>
        <begin position="49"/>
        <end position="60"/>
    </location>
</feature>
<dbReference type="AlphaFoldDB" id="A0A2G4SQ85"/>
<dbReference type="GeneID" id="35440154"/>
<proteinExistence type="predicted"/>
<dbReference type="InterPro" id="IPR010095">
    <property type="entry name" value="Cas12f1-like_TNB"/>
</dbReference>
<evidence type="ECO:0000256" key="2">
    <source>
        <dbReference type="SAM" id="MobiDB-lite"/>
    </source>
</evidence>
<feature type="domain" description="Cas12f1-like TNB" evidence="3">
    <location>
        <begin position="414"/>
        <end position="473"/>
    </location>
</feature>
<keyword evidence="5" id="KW-1185">Reference proteome</keyword>